<feature type="region of interest" description="Disordered" evidence="1">
    <location>
        <begin position="290"/>
        <end position="321"/>
    </location>
</feature>
<protein>
    <submittedName>
        <fullName evidence="3">Uncharacterized protein</fullName>
    </submittedName>
</protein>
<dbReference type="Proteomes" id="UP001243989">
    <property type="component" value="Unassembled WGS sequence"/>
</dbReference>
<dbReference type="AlphaFoldDB" id="A0AAI9ZQX1"/>
<keyword evidence="2" id="KW-1133">Transmembrane helix</keyword>
<gene>
    <name evidence="3" type="ORF">BDP81DRAFT_472090</name>
</gene>
<feature type="transmembrane region" description="Helical" evidence="2">
    <location>
        <begin position="867"/>
        <end position="889"/>
    </location>
</feature>
<evidence type="ECO:0000313" key="4">
    <source>
        <dbReference type="Proteomes" id="UP001243989"/>
    </source>
</evidence>
<keyword evidence="2" id="KW-0812">Transmembrane</keyword>
<accession>A0AAI9ZQX1</accession>
<feature type="compositionally biased region" description="Polar residues" evidence="1">
    <location>
        <begin position="397"/>
        <end position="412"/>
    </location>
</feature>
<proteinExistence type="predicted"/>
<dbReference type="EMBL" id="JAHMHQ010000011">
    <property type="protein sequence ID" value="KAK1636201.1"/>
    <property type="molecule type" value="Genomic_DNA"/>
</dbReference>
<feature type="region of interest" description="Disordered" evidence="1">
    <location>
        <begin position="551"/>
        <end position="571"/>
    </location>
</feature>
<feature type="compositionally biased region" description="Low complexity" evidence="1">
    <location>
        <begin position="552"/>
        <end position="564"/>
    </location>
</feature>
<organism evidence="3 4">
    <name type="scientific">Colletotrichum phormii</name>
    <dbReference type="NCBI Taxonomy" id="359342"/>
    <lineage>
        <taxon>Eukaryota</taxon>
        <taxon>Fungi</taxon>
        <taxon>Dikarya</taxon>
        <taxon>Ascomycota</taxon>
        <taxon>Pezizomycotina</taxon>
        <taxon>Sordariomycetes</taxon>
        <taxon>Hypocreomycetidae</taxon>
        <taxon>Glomerellales</taxon>
        <taxon>Glomerellaceae</taxon>
        <taxon>Colletotrichum</taxon>
        <taxon>Colletotrichum acutatum species complex</taxon>
    </lineage>
</organism>
<feature type="transmembrane region" description="Helical" evidence="2">
    <location>
        <begin position="916"/>
        <end position="939"/>
    </location>
</feature>
<name>A0AAI9ZQX1_9PEZI</name>
<feature type="region of interest" description="Disordered" evidence="1">
    <location>
        <begin position="770"/>
        <end position="793"/>
    </location>
</feature>
<comment type="caution">
    <text evidence="3">The sequence shown here is derived from an EMBL/GenBank/DDBJ whole genome shotgun (WGS) entry which is preliminary data.</text>
</comment>
<feature type="compositionally biased region" description="Acidic residues" evidence="1">
    <location>
        <begin position="51"/>
        <end position="60"/>
    </location>
</feature>
<evidence type="ECO:0000256" key="1">
    <source>
        <dbReference type="SAM" id="MobiDB-lite"/>
    </source>
</evidence>
<reference evidence="3" key="1">
    <citation type="submission" date="2021-06" db="EMBL/GenBank/DDBJ databases">
        <title>Comparative genomics, transcriptomics and evolutionary studies reveal genomic signatures of adaptation to plant cell wall in hemibiotrophic fungi.</title>
        <authorList>
            <consortium name="DOE Joint Genome Institute"/>
            <person name="Baroncelli R."/>
            <person name="Diaz J.F."/>
            <person name="Benocci T."/>
            <person name="Peng M."/>
            <person name="Battaglia E."/>
            <person name="Haridas S."/>
            <person name="Andreopoulos W."/>
            <person name="Labutti K."/>
            <person name="Pangilinan J."/>
            <person name="Floch G.L."/>
            <person name="Makela M.R."/>
            <person name="Henrissat B."/>
            <person name="Grigoriev I.V."/>
            <person name="Crouch J.A."/>
            <person name="De Vries R.P."/>
            <person name="Sukno S.A."/>
            <person name="Thon M.R."/>
        </authorList>
    </citation>
    <scope>NUCLEOTIDE SEQUENCE</scope>
    <source>
        <strain evidence="3">CBS 102054</strain>
    </source>
</reference>
<feature type="compositionally biased region" description="Polar residues" evidence="1">
    <location>
        <begin position="104"/>
        <end position="126"/>
    </location>
</feature>
<evidence type="ECO:0000256" key="2">
    <source>
        <dbReference type="SAM" id="Phobius"/>
    </source>
</evidence>
<dbReference type="RefSeq" id="XP_060444808.1">
    <property type="nucleotide sequence ID" value="XM_060594601.1"/>
</dbReference>
<keyword evidence="4" id="KW-1185">Reference proteome</keyword>
<feature type="compositionally biased region" description="Basic and acidic residues" evidence="1">
    <location>
        <begin position="93"/>
        <end position="102"/>
    </location>
</feature>
<feature type="compositionally biased region" description="Basic and acidic residues" evidence="1">
    <location>
        <begin position="145"/>
        <end position="155"/>
    </location>
</feature>
<evidence type="ECO:0000313" key="3">
    <source>
        <dbReference type="EMBL" id="KAK1636201.1"/>
    </source>
</evidence>
<feature type="region of interest" description="Disordered" evidence="1">
    <location>
        <begin position="31"/>
        <end position="195"/>
    </location>
</feature>
<feature type="region of interest" description="Disordered" evidence="1">
    <location>
        <begin position="394"/>
        <end position="414"/>
    </location>
</feature>
<dbReference type="GeneID" id="85479463"/>
<keyword evidence="2" id="KW-0472">Membrane</keyword>
<sequence length="941" mass="103789">MADNQGIKERPSKRSLTPNKALYASFNEAHRHIAPPTPKIPIEFDGHLGDEEQLTEEQVEDILSASNESSAQSQDSKDQKVPKSLELLAEPDASGHQHKFDKQASPSAVESQTQTTDQGPQRSASPYLSDGENAFIDCSNSSFQESKEQHDRPDSIDDPFNSQHAATEYPDASSFYPEDGDDYSLASTDTGSMNRIKVEPKSSPILASSPILSPPLAASPSWHTEEADQSSHIDDVVKKEIPSGYFNTTHLSGLNGTQYPIFIDHEALQPGNQSSHFPIFIDRGVLPPPSIPTDQPIPTIEQAPQSDSNYDGDASEYSDDKVTCQDKGKAPVKLLNPFHAFSNASSHASDHNVEQSEPGKEKVFLRPHAEKEVSRALHHVTGLSQPSSGLIGRVRQSHLQSSRQSPCHSNSDQQKKDFYHAPAIQPDWQITQSGIKVPVPVPAPYTVDEIGMQATEPYNAIDHTRMATIASEDAEERTGLEGDEDWRTVTDDREYPTGFMGRVMTGSSIANVSDALLVQHQQQHSVGHHTACNKGREPSTTRARAWWEKSTPLPSIPSRSASPSYPSPPACALQNRRRIQDGWDEIELDPMPAPYPDFSWDRVQNNRAQYDEEAAQPSRNEFANLPFPLVPREDAARTQAFRRASGLEDHTLSGQIVSPGLPSSSNGGSHVYPRPALRKNSARSFFSRTENPGIDRRTIFIDLGSKPFPPPFKIPFESLFEFCSKKARIYFGGSSPLARSKSFAFHFGNRQQHPFGRPTREYFPIQYSSVSRPQTTDQARARERVSTPSKMATTSHRAAAEALAINQSAGRRASPHLYSSEVMERYRALQAVRQLGGRGTDTELADMAATVRDQTPLPRGAVRRQAVFYYAVMGATLLLPFVGAVTLVWSWDRVLAGLTGGECTGLSFHQRRNLRIMLLVGMALWVAAFVGGLVAFLSLRG</sequence>